<accession>A0ABW8TMY2</accession>
<dbReference type="InterPro" id="IPR051393">
    <property type="entry name" value="ABC_transporter_permease"/>
</dbReference>
<keyword evidence="5 7" id="KW-1133">Transmembrane helix</keyword>
<evidence type="ECO:0000256" key="3">
    <source>
        <dbReference type="ARBA" id="ARBA00022475"/>
    </source>
</evidence>
<dbReference type="PANTHER" id="PTHR30193:SF37">
    <property type="entry name" value="INNER MEMBRANE ABC TRANSPORTER PERMEASE PROTEIN YCJO"/>
    <property type="match status" value="1"/>
</dbReference>
<name>A0ABW8TMY2_9CLOT</name>
<dbReference type="Gene3D" id="1.10.3720.10">
    <property type="entry name" value="MetI-like"/>
    <property type="match status" value="1"/>
</dbReference>
<sequence>MERKHVAVSHSRRLKKEHREAFEGWAFIGVGFLLFLVFVAYPLLKNVMMAFMNYSVNPNKASTFIGLANFKKAFIPGGVLDESSKFYLSIRNTLLAVLITVPAQWFLGMVIAVIIEALSKGKMIYRFLLYIPVISDWIVVALLFKYIFQDTRGALINSILLNLHLISEPVAWLQNEWTGNIVIWSLCIWKGIGWVMIMYTAALQDLPKDMYEAAEVDGATKVQQVFKITLPLLASRTYFIIINLIIGAFNIMLQVMLVTGGGPLGRTDVLLDYMYNKAFSSFDFGYAAALSLVMGTILITISAVQKKLTKNIEVQF</sequence>
<feature type="transmembrane region" description="Helical" evidence="7">
    <location>
        <begin position="21"/>
        <end position="44"/>
    </location>
</feature>
<keyword evidence="6 7" id="KW-0472">Membrane</keyword>
<evidence type="ECO:0000256" key="2">
    <source>
        <dbReference type="ARBA" id="ARBA00022448"/>
    </source>
</evidence>
<feature type="transmembrane region" description="Helical" evidence="7">
    <location>
        <begin position="181"/>
        <end position="202"/>
    </location>
</feature>
<dbReference type="EMBL" id="JBJHZY010000001">
    <property type="protein sequence ID" value="MFL0266734.1"/>
    <property type="molecule type" value="Genomic_DNA"/>
</dbReference>
<evidence type="ECO:0000256" key="6">
    <source>
        <dbReference type="ARBA" id="ARBA00023136"/>
    </source>
</evidence>
<dbReference type="SUPFAM" id="SSF161098">
    <property type="entry name" value="MetI-like"/>
    <property type="match status" value="1"/>
</dbReference>
<keyword evidence="10" id="KW-1185">Reference proteome</keyword>
<keyword evidence="2 7" id="KW-0813">Transport</keyword>
<reference evidence="9 10" key="1">
    <citation type="submission" date="2024-11" db="EMBL/GenBank/DDBJ databases">
        <authorList>
            <person name="Heng Y.C."/>
            <person name="Lim A.C.H."/>
            <person name="Lee J.K.Y."/>
            <person name="Kittelmann S."/>
        </authorList>
    </citation>
    <scope>NUCLEOTIDE SEQUENCE [LARGE SCALE GENOMIC DNA]</scope>
    <source>
        <strain evidence="9 10">WILCCON 0202</strain>
    </source>
</reference>
<proteinExistence type="inferred from homology"/>
<dbReference type="InterPro" id="IPR000515">
    <property type="entry name" value="MetI-like"/>
</dbReference>
<dbReference type="CDD" id="cd06261">
    <property type="entry name" value="TM_PBP2"/>
    <property type="match status" value="1"/>
</dbReference>
<dbReference type="RefSeq" id="WP_406763360.1">
    <property type="nucleotide sequence ID" value="NZ_JBJHZY010000001.1"/>
</dbReference>
<comment type="caution">
    <text evidence="9">The sequence shown here is derived from an EMBL/GenBank/DDBJ whole genome shotgun (WGS) entry which is preliminary data.</text>
</comment>
<evidence type="ECO:0000256" key="7">
    <source>
        <dbReference type="RuleBase" id="RU363032"/>
    </source>
</evidence>
<comment type="similarity">
    <text evidence="7">Belongs to the binding-protein-dependent transport system permease family.</text>
</comment>
<gene>
    <name evidence="9" type="ORF">ACJDUH_01375</name>
</gene>
<organism evidence="9 10">
    <name type="scientific">Candidatus Clostridium radicumherbarum</name>
    <dbReference type="NCBI Taxonomy" id="3381662"/>
    <lineage>
        <taxon>Bacteria</taxon>
        <taxon>Bacillati</taxon>
        <taxon>Bacillota</taxon>
        <taxon>Clostridia</taxon>
        <taxon>Eubacteriales</taxon>
        <taxon>Clostridiaceae</taxon>
        <taxon>Clostridium</taxon>
    </lineage>
</organism>
<dbReference type="Proteomes" id="UP001623661">
    <property type="component" value="Unassembled WGS sequence"/>
</dbReference>
<protein>
    <submittedName>
        <fullName evidence="9">Carbohydrate ABC transporter permease</fullName>
    </submittedName>
</protein>
<evidence type="ECO:0000256" key="4">
    <source>
        <dbReference type="ARBA" id="ARBA00022692"/>
    </source>
</evidence>
<evidence type="ECO:0000259" key="8">
    <source>
        <dbReference type="PROSITE" id="PS50928"/>
    </source>
</evidence>
<feature type="transmembrane region" description="Helical" evidence="7">
    <location>
        <begin position="127"/>
        <end position="148"/>
    </location>
</feature>
<keyword evidence="4 7" id="KW-0812">Transmembrane</keyword>
<feature type="transmembrane region" description="Helical" evidence="7">
    <location>
        <begin position="237"/>
        <end position="264"/>
    </location>
</feature>
<evidence type="ECO:0000313" key="9">
    <source>
        <dbReference type="EMBL" id="MFL0266734.1"/>
    </source>
</evidence>
<feature type="transmembrane region" description="Helical" evidence="7">
    <location>
        <begin position="284"/>
        <end position="304"/>
    </location>
</feature>
<comment type="subcellular location">
    <subcellularLocation>
        <location evidence="1 7">Cell membrane</location>
        <topology evidence="1 7">Multi-pass membrane protein</topology>
    </subcellularLocation>
</comment>
<evidence type="ECO:0000313" key="10">
    <source>
        <dbReference type="Proteomes" id="UP001623661"/>
    </source>
</evidence>
<keyword evidence="3" id="KW-1003">Cell membrane</keyword>
<dbReference type="PANTHER" id="PTHR30193">
    <property type="entry name" value="ABC TRANSPORTER PERMEASE PROTEIN"/>
    <property type="match status" value="1"/>
</dbReference>
<evidence type="ECO:0000256" key="1">
    <source>
        <dbReference type="ARBA" id="ARBA00004651"/>
    </source>
</evidence>
<dbReference type="Pfam" id="PF00528">
    <property type="entry name" value="BPD_transp_1"/>
    <property type="match status" value="1"/>
</dbReference>
<evidence type="ECO:0000256" key="5">
    <source>
        <dbReference type="ARBA" id="ARBA00022989"/>
    </source>
</evidence>
<feature type="transmembrane region" description="Helical" evidence="7">
    <location>
        <begin position="94"/>
        <end position="115"/>
    </location>
</feature>
<dbReference type="InterPro" id="IPR035906">
    <property type="entry name" value="MetI-like_sf"/>
</dbReference>
<feature type="domain" description="ABC transmembrane type-1" evidence="8">
    <location>
        <begin position="90"/>
        <end position="305"/>
    </location>
</feature>
<dbReference type="PROSITE" id="PS50928">
    <property type="entry name" value="ABC_TM1"/>
    <property type="match status" value="1"/>
</dbReference>